<dbReference type="PROSITE" id="PS50222">
    <property type="entry name" value="EF_HAND_2"/>
    <property type="match status" value="2"/>
</dbReference>
<dbReference type="InterPro" id="IPR002048">
    <property type="entry name" value="EF_hand_dom"/>
</dbReference>
<accession>A0A0D3IYY5</accession>
<dbReference type="SUPFAM" id="SSF64268">
    <property type="entry name" value="PX domain"/>
    <property type="match status" value="1"/>
</dbReference>
<feature type="domain" description="PX" evidence="3">
    <location>
        <begin position="12"/>
        <end position="133"/>
    </location>
</feature>
<name>A0A0D3IYY5_EMIH1</name>
<dbReference type="PROSITE" id="PS00018">
    <property type="entry name" value="EF_HAND_1"/>
    <property type="match status" value="1"/>
</dbReference>
<evidence type="ECO:0000313" key="5">
    <source>
        <dbReference type="EnsemblProtists" id="EOD16470"/>
    </source>
</evidence>
<dbReference type="CDD" id="cd00051">
    <property type="entry name" value="EFh"/>
    <property type="match status" value="1"/>
</dbReference>
<feature type="compositionally biased region" description="Low complexity" evidence="2">
    <location>
        <begin position="579"/>
        <end position="589"/>
    </location>
</feature>
<reference evidence="6" key="1">
    <citation type="journal article" date="2013" name="Nature">
        <title>Pan genome of the phytoplankton Emiliania underpins its global distribution.</title>
        <authorList>
            <person name="Read B.A."/>
            <person name="Kegel J."/>
            <person name="Klute M.J."/>
            <person name="Kuo A."/>
            <person name="Lefebvre S.C."/>
            <person name="Maumus F."/>
            <person name="Mayer C."/>
            <person name="Miller J."/>
            <person name="Monier A."/>
            <person name="Salamov A."/>
            <person name="Young J."/>
            <person name="Aguilar M."/>
            <person name="Claverie J.M."/>
            <person name="Frickenhaus S."/>
            <person name="Gonzalez K."/>
            <person name="Herman E.K."/>
            <person name="Lin Y.C."/>
            <person name="Napier J."/>
            <person name="Ogata H."/>
            <person name="Sarno A.F."/>
            <person name="Shmutz J."/>
            <person name="Schroeder D."/>
            <person name="de Vargas C."/>
            <person name="Verret F."/>
            <person name="von Dassow P."/>
            <person name="Valentin K."/>
            <person name="Van de Peer Y."/>
            <person name="Wheeler G."/>
            <person name="Dacks J.B."/>
            <person name="Delwiche C.F."/>
            <person name="Dyhrman S.T."/>
            <person name="Glockner G."/>
            <person name="John U."/>
            <person name="Richards T."/>
            <person name="Worden A.Z."/>
            <person name="Zhang X."/>
            <person name="Grigoriev I.V."/>
            <person name="Allen A.E."/>
            <person name="Bidle K."/>
            <person name="Borodovsky M."/>
            <person name="Bowler C."/>
            <person name="Brownlee C."/>
            <person name="Cock J.M."/>
            <person name="Elias M."/>
            <person name="Gladyshev V.N."/>
            <person name="Groth M."/>
            <person name="Guda C."/>
            <person name="Hadaegh A."/>
            <person name="Iglesias-Rodriguez M.D."/>
            <person name="Jenkins J."/>
            <person name="Jones B.M."/>
            <person name="Lawson T."/>
            <person name="Leese F."/>
            <person name="Lindquist E."/>
            <person name="Lobanov A."/>
            <person name="Lomsadze A."/>
            <person name="Malik S.B."/>
            <person name="Marsh M.E."/>
            <person name="Mackinder L."/>
            <person name="Mock T."/>
            <person name="Mueller-Roeber B."/>
            <person name="Pagarete A."/>
            <person name="Parker M."/>
            <person name="Probert I."/>
            <person name="Quesneville H."/>
            <person name="Raines C."/>
            <person name="Rensing S.A."/>
            <person name="Riano-Pachon D.M."/>
            <person name="Richier S."/>
            <person name="Rokitta S."/>
            <person name="Shiraiwa Y."/>
            <person name="Soanes D.M."/>
            <person name="van der Giezen M."/>
            <person name="Wahlund T.M."/>
            <person name="Williams B."/>
            <person name="Wilson W."/>
            <person name="Wolfe G."/>
            <person name="Wurch L.L."/>
        </authorList>
    </citation>
    <scope>NUCLEOTIDE SEQUENCE</scope>
</reference>
<dbReference type="GO" id="GO:0016020">
    <property type="term" value="C:membrane"/>
    <property type="evidence" value="ECO:0007669"/>
    <property type="project" value="InterPro"/>
</dbReference>
<dbReference type="InterPro" id="IPR018247">
    <property type="entry name" value="EF_Hand_1_Ca_BS"/>
</dbReference>
<feature type="compositionally biased region" description="Basic and acidic residues" evidence="2">
    <location>
        <begin position="193"/>
        <end position="203"/>
    </location>
</feature>
<evidence type="ECO:0000259" key="4">
    <source>
        <dbReference type="PROSITE" id="PS50222"/>
    </source>
</evidence>
<feature type="domain" description="EF-hand" evidence="4">
    <location>
        <begin position="842"/>
        <end position="877"/>
    </location>
</feature>
<proteinExistence type="predicted"/>
<dbReference type="GO" id="GO:0035091">
    <property type="term" value="F:phosphatidylinositol binding"/>
    <property type="evidence" value="ECO:0007669"/>
    <property type="project" value="InterPro"/>
</dbReference>
<dbReference type="Pfam" id="PF13499">
    <property type="entry name" value="EF-hand_7"/>
    <property type="match status" value="1"/>
</dbReference>
<dbReference type="EnsemblProtists" id="EOD16470">
    <property type="protein sequence ID" value="EOD16470"/>
    <property type="gene ID" value="EMIHUDRAFT_459170"/>
</dbReference>
<dbReference type="GeneID" id="17262614"/>
<evidence type="ECO:0000256" key="2">
    <source>
        <dbReference type="SAM" id="MobiDB-lite"/>
    </source>
</evidence>
<evidence type="ECO:0000256" key="1">
    <source>
        <dbReference type="ARBA" id="ARBA00022837"/>
    </source>
</evidence>
<dbReference type="InterPro" id="IPR011992">
    <property type="entry name" value="EF-hand-dom_pair"/>
</dbReference>
<keyword evidence="6" id="KW-1185">Reference proteome</keyword>
<dbReference type="Gene3D" id="3.30.1520.10">
    <property type="entry name" value="Phox-like domain"/>
    <property type="match status" value="1"/>
</dbReference>
<dbReference type="PROSITE" id="PS50195">
    <property type="entry name" value="PX"/>
    <property type="match status" value="1"/>
</dbReference>
<dbReference type="GO" id="GO:0005509">
    <property type="term" value="F:calcium ion binding"/>
    <property type="evidence" value="ECO:0007669"/>
    <property type="project" value="InterPro"/>
</dbReference>
<dbReference type="eggNOG" id="KOG0032">
    <property type="taxonomic scope" value="Eukaryota"/>
</dbReference>
<sequence>MATFSLSPSAAPSVPTVVAPRVTGHGELDGHTVYHIETTLPSAAPASEPAQPVRSSKRFSEFRQLHATLSLATPAVADAFPISRAFFAGASVKREREKKLQAYLEKACEETSRATAGCLPVALLAFLGVPAALEAEARLRTAAPTWCALVAREKALLSEAKAKWKVEAEALKLQMGAMEQTVGLLEREVKAQEKALERAEPREASPGWRSDSPGGGLAGTMSFLRPPRPDRAPLPPLVEGSGTGTDASSSCGTGTDASSSSSAGDAADIEVKLGMLEDKLASTQGELDERAGRVPAQRGELNECRRAHYFPASEGYRLRFSVRDMYIGFKEPHLEQLASDLHLEQLAGGVELHVASASTSSRASKGGRTQYPKITIRWHGDAAAGADEAAGGLLQFVARGVSLVNRTEVLGAEFSPTIGFGRLAVAARFVAEIPLVYKAKRRKWKFERGFGIHLLECRTNLGPSDMSPVRLVVSAVIERIIKKVVLSQIGPYLGSYLCQARHGATVSLGLDISGPPASLFERPIAADDRPATQLGLSPAQMQMLLEAGRGLGGDGGVAAAAADSSEALLSPEPTDEAAEAPGGAADAAAADEPAAAAAAAKGGQRRAADGFSTLAGLLRLFAQLGELDMDGLVRALEAGLAPLAAVYGVPAPEVPALLQRAAELDSKPAAVRLVVRRLAFGLEPDAALDTLVAAVREMLAKEGKNHGSAKTFLDRLSAEGALFLSAIRRSVRHATATVGLSLTGGPSGNSLLRADEAAIDYGPYASWLFTPLVSGYNLAAHIRDDGQVQIDATCPATLHDNLPPLADTFGDTIGGGGAPRPLDGGGGLPHAAVSAADLGVLDPDGTVQAAFRSFDKDGSGGLDVHEIRRALKELGLRTDHSEAAGVLAKYDVDGGGTLGLEEFASLAADLQRSSEHQPRVRLARLVARRAGVSLFMHGVECCHVSLVQAPEHLPLPTPPELQTHAAAASRESLPVASSALPDLEAALGGSGDQLTLEERLNLAAEQAPTGPLVGAAEAAVAAWDPSQREHAPPPGEEEEPPPPSPASCPPRVFDVAAVSMPRGRLRRVCVFEHQRRAAPWRAWGSDSLTQRLYADEAPPAAFVVEGSSPARGFTALERVLLPPDCSRWAGEWRREAPSGSDGWLYAPTWRGPWSASATAITFVRRRRWVRTAQLGGGGAADGAQTGVAAATVAAAAPKPQQQHKSPQSIAAAAAARDSVAEHTSKAALNLGDALSARPRTAPVAAPPTVAQPSHGLELGACMLQMRTE</sequence>
<dbReference type="KEGG" id="ehx:EMIHUDRAFT_459170"/>
<dbReference type="AlphaFoldDB" id="A0A0D3IYY5"/>
<dbReference type="InterPro" id="IPR006614">
    <property type="entry name" value="Peroxin/Ferlin"/>
</dbReference>
<feature type="compositionally biased region" description="Low complexity" evidence="2">
    <location>
        <begin position="247"/>
        <end position="265"/>
    </location>
</feature>
<dbReference type="InterPro" id="IPR001683">
    <property type="entry name" value="PX_dom"/>
</dbReference>
<feature type="region of interest" description="Disordered" evidence="2">
    <location>
        <begin position="1015"/>
        <end position="1050"/>
    </location>
</feature>
<dbReference type="InterPro" id="IPR036871">
    <property type="entry name" value="PX_dom_sf"/>
</dbReference>
<evidence type="ECO:0008006" key="7">
    <source>
        <dbReference type="Google" id="ProtNLM"/>
    </source>
</evidence>
<keyword evidence="1" id="KW-0106">Calcium</keyword>
<dbReference type="Gene3D" id="1.10.238.10">
    <property type="entry name" value="EF-hand"/>
    <property type="match status" value="1"/>
</dbReference>
<feature type="region of interest" description="Disordered" evidence="2">
    <location>
        <begin position="193"/>
        <end position="265"/>
    </location>
</feature>
<evidence type="ECO:0000259" key="3">
    <source>
        <dbReference type="PROSITE" id="PS50195"/>
    </source>
</evidence>
<dbReference type="SUPFAM" id="SSF47473">
    <property type="entry name" value="EF-hand"/>
    <property type="match status" value="1"/>
</dbReference>
<dbReference type="RefSeq" id="XP_005768899.1">
    <property type="nucleotide sequence ID" value="XM_005768842.1"/>
</dbReference>
<dbReference type="PaxDb" id="2903-EOD16470"/>
<feature type="domain" description="EF-hand" evidence="4">
    <location>
        <begin position="878"/>
        <end position="913"/>
    </location>
</feature>
<dbReference type="SMART" id="SM00694">
    <property type="entry name" value="DysFC"/>
    <property type="match status" value="1"/>
</dbReference>
<dbReference type="Proteomes" id="UP000013827">
    <property type="component" value="Unassembled WGS sequence"/>
</dbReference>
<dbReference type="STRING" id="2903.R1DPU5"/>
<feature type="region of interest" description="Disordered" evidence="2">
    <location>
        <begin position="569"/>
        <end position="589"/>
    </location>
</feature>
<protein>
    <recommendedName>
        <fullName evidence="7">Calmodulin</fullName>
    </recommendedName>
</protein>
<reference evidence="5" key="2">
    <citation type="submission" date="2024-10" db="UniProtKB">
        <authorList>
            <consortium name="EnsemblProtists"/>
        </authorList>
    </citation>
    <scope>IDENTIFICATION</scope>
</reference>
<dbReference type="HOGENOM" id="CLU_264236_0_0_1"/>
<dbReference type="SMART" id="SM00054">
    <property type="entry name" value="EFh"/>
    <property type="match status" value="2"/>
</dbReference>
<organism evidence="5 6">
    <name type="scientific">Emiliania huxleyi (strain CCMP1516)</name>
    <dbReference type="NCBI Taxonomy" id="280463"/>
    <lineage>
        <taxon>Eukaryota</taxon>
        <taxon>Haptista</taxon>
        <taxon>Haptophyta</taxon>
        <taxon>Prymnesiophyceae</taxon>
        <taxon>Isochrysidales</taxon>
        <taxon>Noelaerhabdaceae</taxon>
        <taxon>Emiliania</taxon>
    </lineage>
</organism>
<evidence type="ECO:0000313" key="6">
    <source>
        <dbReference type="Proteomes" id="UP000013827"/>
    </source>
</evidence>